<dbReference type="InterPro" id="IPR003729">
    <property type="entry name" value="Bi_nuclease_dom"/>
</dbReference>
<accession>A0A1W1XVM2</accession>
<dbReference type="AlphaFoldDB" id="A0A1W1XVM2"/>
<dbReference type="EMBL" id="FWXF01000022">
    <property type="protein sequence ID" value="SMC27601.1"/>
    <property type="molecule type" value="Genomic_DNA"/>
</dbReference>
<dbReference type="Proteomes" id="UP000192783">
    <property type="component" value="Unassembled WGS sequence"/>
</dbReference>
<dbReference type="PANTHER" id="PTHR15160:SF1">
    <property type="entry name" value="VON HIPPEL-LINDAU DISEASE TUMOR SUPPRESSOR"/>
    <property type="match status" value="1"/>
</dbReference>
<dbReference type="GO" id="GO:0004518">
    <property type="term" value="F:nuclease activity"/>
    <property type="evidence" value="ECO:0007669"/>
    <property type="project" value="InterPro"/>
</dbReference>
<feature type="domain" description="BFN" evidence="1">
    <location>
        <begin position="2"/>
        <end position="133"/>
    </location>
</feature>
<dbReference type="PROSITE" id="PS51658">
    <property type="entry name" value="BFN"/>
    <property type="match status" value="1"/>
</dbReference>
<protein>
    <recommendedName>
        <fullName evidence="1">BFN domain-containing protein</fullName>
    </recommendedName>
</protein>
<gene>
    <name evidence="2" type="ORF">SAMN02746041_03009</name>
</gene>
<dbReference type="Pfam" id="PF02577">
    <property type="entry name" value="BFN_dom"/>
    <property type="match status" value="1"/>
</dbReference>
<reference evidence="2 3" key="1">
    <citation type="submission" date="2017-04" db="EMBL/GenBank/DDBJ databases">
        <authorList>
            <person name="Afonso C.L."/>
            <person name="Miller P.J."/>
            <person name="Scott M.A."/>
            <person name="Spackman E."/>
            <person name="Goraichik I."/>
            <person name="Dimitrov K.M."/>
            <person name="Suarez D.L."/>
            <person name="Swayne D.E."/>
        </authorList>
    </citation>
    <scope>NUCLEOTIDE SEQUENCE [LARGE SCALE GENOMIC DNA]</scope>
    <source>
        <strain evidence="2 3">DSM 13146</strain>
    </source>
</reference>
<keyword evidence="3" id="KW-1185">Reference proteome</keyword>
<dbReference type="SUPFAM" id="SSF103256">
    <property type="entry name" value="Hypothetical protein TM0160"/>
    <property type="match status" value="1"/>
</dbReference>
<organism evidence="2 3">
    <name type="scientific">Desulfacinum hydrothermale DSM 13146</name>
    <dbReference type="NCBI Taxonomy" id="1121390"/>
    <lineage>
        <taxon>Bacteria</taxon>
        <taxon>Pseudomonadati</taxon>
        <taxon>Thermodesulfobacteriota</taxon>
        <taxon>Syntrophobacteria</taxon>
        <taxon>Syntrophobacterales</taxon>
        <taxon>Syntrophobacteraceae</taxon>
        <taxon>Desulfacinum</taxon>
    </lineage>
</organism>
<sequence>MYRRMTVAGLVMDPESNTPIVILTDPEGDDHLPIWIGLLEATSIAMELEKIKFPRPMTHDLVKNVLDHLDVAVEKIEVCDLRDNTYYALIYLRTGSGVSAIDSRPSDAIAIALRTDAPIFVNEEVLRKSQKIPEDKDHPVFRREDKENLEELLEKLDPEDFGKYKM</sequence>
<evidence type="ECO:0000313" key="2">
    <source>
        <dbReference type="EMBL" id="SMC27601.1"/>
    </source>
</evidence>
<dbReference type="RefSeq" id="WP_084058905.1">
    <property type="nucleotide sequence ID" value="NZ_FWXF01000022.1"/>
</dbReference>
<evidence type="ECO:0000259" key="1">
    <source>
        <dbReference type="PROSITE" id="PS51658"/>
    </source>
</evidence>
<evidence type="ECO:0000313" key="3">
    <source>
        <dbReference type="Proteomes" id="UP000192783"/>
    </source>
</evidence>
<dbReference type="InterPro" id="IPR036104">
    <property type="entry name" value="BFN_sf"/>
</dbReference>
<dbReference type="OrthoDB" id="9788698at2"/>
<proteinExistence type="predicted"/>
<dbReference type="STRING" id="1121390.SAMN02746041_03009"/>
<dbReference type="PANTHER" id="PTHR15160">
    <property type="entry name" value="VON HIPPEL-LINDAU PROTEIN"/>
    <property type="match status" value="1"/>
</dbReference>
<dbReference type="Gene3D" id="3.10.690.10">
    <property type="entry name" value="Bifunctional nuclease domain"/>
    <property type="match status" value="1"/>
</dbReference>
<name>A0A1W1XVM2_9BACT</name>